<dbReference type="STRING" id="42673.A0A2K0WT24"/>
<evidence type="ECO:0000256" key="2">
    <source>
        <dbReference type="ARBA" id="ARBA00022669"/>
    </source>
</evidence>
<name>A0A2K0WT24_GIBNY</name>
<dbReference type="SMART" id="SM00636">
    <property type="entry name" value="Glyco_18"/>
    <property type="match status" value="1"/>
</dbReference>
<dbReference type="SUPFAM" id="SSF51445">
    <property type="entry name" value="(Trans)glycosidases"/>
    <property type="match status" value="1"/>
</dbReference>
<dbReference type="GO" id="GO:0008843">
    <property type="term" value="F:endochitinase activity"/>
    <property type="evidence" value="ECO:0007669"/>
    <property type="project" value="UniProtKB-EC"/>
</dbReference>
<evidence type="ECO:0000256" key="3">
    <source>
        <dbReference type="ARBA" id="ARBA00023026"/>
    </source>
</evidence>
<keyword evidence="2 4" id="KW-0147">Chitin-binding</keyword>
<keyword evidence="4" id="KW-1015">Disulfide bond</keyword>
<dbReference type="InterPro" id="IPR036861">
    <property type="entry name" value="Endochitinase-like_sf"/>
</dbReference>
<dbReference type="Pfam" id="PF00187">
    <property type="entry name" value="Chitin_bind_1"/>
    <property type="match status" value="1"/>
</dbReference>
<dbReference type="GO" id="GO:0005975">
    <property type="term" value="P:carbohydrate metabolic process"/>
    <property type="evidence" value="ECO:0007669"/>
    <property type="project" value="InterPro"/>
</dbReference>
<gene>
    <name evidence="9" type="ORF">FNYG_01276</name>
</gene>
<dbReference type="GO" id="GO:0008061">
    <property type="term" value="F:chitin binding"/>
    <property type="evidence" value="ECO:0007669"/>
    <property type="project" value="UniProtKB-UniRule"/>
</dbReference>
<evidence type="ECO:0000256" key="4">
    <source>
        <dbReference type="PROSITE-ProRule" id="PRU00261"/>
    </source>
</evidence>
<dbReference type="EC" id="3.2.1.14" evidence="1"/>
<dbReference type="PROSITE" id="PS51910">
    <property type="entry name" value="GH18_2"/>
    <property type="match status" value="1"/>
</dbReference>
<evidence type="ECO:0000259" key="7">
    <source>
        <dbReference type="PROSITE" id="PS50941"/>
    </source>
</evidence>
<feature type="signal peptide" evidence="6">
    <location>
        <begin position="1"/>
        <end position="29"/>
    </location>
</feature>
<feature type="compositionally biased region" description="Polar residues" evidence="5">
    <location>
        <begin position="961"/>
        <end position="972"/>
    </location>
</feature>
<evidence type="ECO:0000256" key="1">
    <source>
        <dbReference type="ARBA" id="ARBA00012729"/>
    </source>
</evidence>
<feature type="disulfide bond" evidence="4">
    <location>
        <begin position="121"/>
        <end position="135"/>
    </location>
</feature>
<dbReference type="Proteomes" id="UP000236664">
    <property type="component" value="Unassembled WGS sequence"/>
</dbReference>
<proteinExistence type="predicted"/>
<dbReference type="InterPro" id="IPR001002">
    <property type="entry name" value="Chitin-bd_1"/>
</dbReference>
<evidence type="ECO:0000313" key="9">
    <source>
        <dbReference type="EMBL" id="PNP85447.1"/>
    </source>
</evidence>
<dbReference type="CDD" id="cd00035">
    <property type="entry name" value="ChtBD1"/>
    <property type="match status" value="1"/>
</dbReference>
<dbReference type="InterPro" id="IPR017853">
    <property type="entry name" value="GH"/>
</dbReference>
<dbReference type="PANTHER" id="PTHR47700:SF2">
    <property type="entry name" value="CHITINASE"/>
    <property type="match status" value="1"/>
</dbReference>
<dbReference type="PANTHER" id="PTHR47700">
    <property type="entry name" value="V CHITINASE, PUTATIVE (AFU_ORTHOLOGUE AFUA_6G13720)-RELATED"/>
    <property type="match status" value="1"/>
</dbReference>
<evidence type="ECO:0000256" key="6">
    <source>
        <dbReference type="SAM" id="SignalP"/>
    </source>
</evidence>
<comment type="caution">
    <text evidence="4">Lacks conserved residue(s) required for the propagation of feature annotation.</text>
</comment>
<evidence type="ECO:0000313" key="10">
    <source>
        <dbReference type="Proteomes" id="UP000236664"/>
    </source>
</evidence>
<dbReference type="SUPFAM" id="SSF57016">
    <property type="entry name" value="Plant lectins/antimicrobial peptides"/>
    <property type="match status" value="2"/>
</dbReference>
<keyword evidence="3" id="KW-0843">Virulence</keyword>
<feature type="disulfide bond" evidence="4">
    <location>
        <begin position="77"/>
        <end position="91"/>
    </location>
</feature>
<protein>
    <recommendedName>
        <fullName evidence="1">chitinase</fullName>
        <ecNumber evidence="1">3.2.1.14</ecNumber>
    </recommendedName>
</protein>
<dbReference type="Pfam" id="PF00704">
    <property type="entry name" value="Glyco_hydro_18"/>
    <property type="match status" value="1"/>
</dbReference>
<evidence type="ECO:0000259" key="8">
    <source>
        <dbReference type="PROSITE" id="PS51910"/>
    </source>
</evidence>
<feature type="domain" description="Chitin-binding type-1" evidence="7">
    <location>
        <begin position="102"/>
        <end position="145"/>
    </location>
</feature>
<evidence type="ECO:0000256" key="5">
    <source>
        <dbReference type="SAM" id="MobiDB-lite"/>
    </source>
</evidence>
<dbReference type="Gene3D" id="3.20.20.80">
    <property type="entry name" value="Glycosidases"/>
    <property type="match status" value="1"/>
</dbReference>
<dbReference type="OrthoDB" id="73875at2759"/>
<dbReference type="Gene3D" id="3.30.60.10">
    <property type="entry name" value="Endochitinase-like"/>
    <property type="match status" value="2"/>
</dbReference>
<feature type="disulfide bond" evidence="4">
    <location>
        <begin position="139"/>
        <end position="143"/>
    </location>
</feature>
<dbReference type="InterPro" id="IPR018371">
    <property type="entry name" value="Chitin-binding_1_CS"/>
</dbReference>
<organism evidence="9 10">
    <name type="scientific">Gibberella nygamai</name>
    <name type="common">Bean root rot disease fungus</name>
    <name type="synonym">Fusarium nygamai</name>
    <dbReference type="NCBI Taxonomy" id="42673"/>
    <lineage>
        <taxon>Eukaryota</taxon>
        <taxon>Fungi</taxon>
        <taxon>Dikarya</taxon>
        <taxon>Ascomycota</taxon>
        <taxon>Pezizomycotina</taxon>
        <taxon>Sordariomycetes</taxon>
        <taxon>Hypocreomycetidae</taxon>
        <taxon>Hypocreales</taxon>
        <taxon>Nectriaceae</taxon>
        <taxon>Fusarium</taxon>
        <taxon>Fusarium fujikuroi species complex</taxon>
    </lineage>
</organism>
<feature type="disulfide bond" evidence="4">
    <location>
        <begin position="72"/>
        <end position="84"/>
    </location>
</feature>
<dbReference type="PROSITE" id="PS00026">
    <property type="entry name" value="CHIT_BIND_I_1"/>
    <property type="match status" value="1"/>
</dbReference>
<keyword evidence="6" id="KW-0732">Signal</keyword>
<feature type="domain" description="GH18" evidence="8">
    <location>
        <begin position="157"/>
        <end position="421"/>
    </location>
</feature>
<dbReference type="EMBL" id="MTQA01000019">
    <property type="protein sequence ID" value="PNP85447.1"/>
    <property type="molecule type" value="Genomic_DNA"/>
</dbReference>
<feature type="disulfide bond" evidence="4">
    <location>
        <begin position="95"/>
        <end position="99"/>
    </location>
</feature>
<dbReference type="SMART" id="SM00270">
    <property type="entry name" value="ChtBD1"/>
    <property type="match status" value="2"/>
</dbReference>
<dbReference type="PROSITE" id="PS50941">
    <property type="entry name" value="CHIT_BIND_I_2"/>
    <property type="match status" value="2"/>
</dbReference>
<reference evidence="9 10" key="1">
    <citation type="submission" date="2017-06" db="EMBL/GenBank/DDBJ databases">
        <title>Genome of Fusarium nygamai isolate CS10214.</title>
        <authorList>
            <person name="Gardiner D.M."/>
            <person name="Obanor F."/>
            <person name="Kazan K."/>
        </authorList>
    </citation>
    <scope>NUCLEOTIDE SEQUENCE [LARGE SCALE GENOMIC DNA]</scope>
    <source>
        <strain evidence="9 10">CS10214</strain>
    </source>
</reference>
<dbReference type="InterPro" id="IPR011583">
    <property type="entry name" value="Chitinase_II/V-like_cat"/>
</dbReference>
<keyword evidence="10" id="KW-1185">Reference proteome</keyword>
<comment type="caution">
    <text evidence="9">The sequence shown here is derived from an EMBL/GenBank/DDBJ whole genome shotgun (WGS) entry which is preliminary data.</text>
</comment>
<dbReference type="CDD" id="cd06922">
    <property type="entry name" value="ChtBD1_GH18_1"/>
    <property type="match status" value="1"/>
</dbReference>
<dbReference type="InterPro" id="IPR001223">
    <property type="entry name" value="Glyco_hydro18_cat"/>
</dbReference>
<feature type="region of interest" description="Disordered" evidence="5">
    <location>
        <begin position="950"/>
        <end position="988"/>
    </location>
</feature>
<sequence length="1423" mass="157867">MSASRKPPMLLSSFKLLLFLFIFSCPALSLQKPDEAESVDTLYSKPIVPRDVSAAAGASDSGDFSCGPHRPCSNGACCGESGWCGYGDTYCGDGCQSNCDAKAECGKNAATPGQICPLNVCCSQYGFCGTTSEFCGKSCQSNCEQPKPNSSPTNVRKRVIGYWEAWNYQHACGTMDIGAIPVNYLTHLIVSFGYIDSNFRITNMDGLSSDIYKNVGELKVRNPSLKIMIALGGWTFNDPGPWQSVFPSMVSSQANRATFIRNLLGFLAEYGYDGVDWEYPGAKDRGGSDKDGKNYTALLKELREAIKSSGRDYISTFTAPTSYWYLRHFDIKNMSEHVDWINLMSYDLHGVWDGDNPIGKQVLSHTNLTEIDLALDLLPGISSMRATAGSRLSGVMIWAIDLDDSSLESLRAVSDPSLLNSVDSEFDLVDLKKLFPHEYLPATGSKPKYGLVTFGGSGATDPTSSAFGFLLVAGDSHVVSSLRKRDGEPEPFVFLDCPEDVLDKPKDAVRTARVTCISGDLEGCYQIMERGVEGTIVEMPDNLADQSIPEALSDRQRLSQVFDFSFDFDFKLMRRDSNNTSIRMDYSNTPGYWDQLVDRPGIQSRDLRHLDERFFAPTDLEWNTVYDDDDKYTFDSGSASKIKEDISAPLYWQTVDNCNIDGRDYTEGIGAYVKGNIDGSFYYGFSLIGTMKDGSWDAKQSHGFLQVRGQSDITYGLAGVGSIDVTKDGNGNPASLKGTKVKLDGHVINAGHTNGWASFQPYYKINYQLGTFNGTGLDLSDSTTAFDGRLSARITSDFGKFQANFPVEDHSDGNKFGNKRKKTQIELDGGNVLYGSPSSVGGAITIGTQITFGMNIDFFLYSDLFHINIGLPDDSDKSCAGYQVSTYVVQTTKDADSIGWTDPEGLGYLVQDTASHYCQHSSVMKLIIKQQTPAHGDVCYDNVDTSASSNAKRSLPPLSPELNSNVTSSLSPTEDMGRLHRRGRGPLDAWNGLPGYDDGFDDAPLYDCYNCQSCRPIDQQLDDGCCPCVNMQLKYGFDDIPPCGNCDWTGDSPDWRGYVLSHLNPSKKRHVSGHKAAHELHRRKAGEAGRGVKEVTFCKKDGSDTGGTVSLGSPYIYPAFPKDPTWPWEGIQKGRWNSISRYWGNSSAICNFWGAAAQNPADTVWVTDPATGVQSKVRADYQTEHVFEGQVIGDFFNEWLDKGHIVNQEPMPENPKPKVPCTWTREWIRTIHPQGDWKILGRRASTQIPATFAQLLLSELGSHRHLDRLTIFAERPNRKKGNLFSGYQPTDLAGYTRMNGFDQLHEAKELGVIFNYINDKDVWPKYCAVYEAIYDHMGEFDAWYAVHGAGVTIPSLQKEWKEYNRVVLDSIVKRSKVTLEYMFKNANCNFGFHCNRMWFVNYYVNSRELSFPNTCKNMDKSKA</sequence>
<dbReference type="InterPro" id="IPR053214">
    <property type="entry name" value="LysM12-like"/>
</dbReference>
<feature type="chain" id="PRO_5014385753" description="chitinase" evidence="6">
    <location>
        <begin position="30"/>
        <end position="1423"/>
    </location>
</feature>
<accession>A0A2K0WT24</accession>
<feature type="disulfide bond" evidence="4">
    <location>
        <begin position="116"/>
        <end position="128"/>
    </location>
</feature>
<feature type="domain" description="Chitin-binding type-1" evidence="7">
    <location>
        <begin position="63"/>
        <end position="101"/>
    </location>
</feature>